<name>A0ABN4UW45_9BACT</name>
<evidence type="ECO:0000313" key="2">
    <source>
        <dbReference type="Proteomes" id="UP000185490"/>
    </source>
</evidence>
<proteinExistence type="predicted"/>
<sequence>MVYIPEKHEYMPSKKIFLARAGMRYKGMENDLNEEINEIYLEGLRLSKPIVWFDTIKDIPNFVPKSFKGIKKITIFVSTLGKDIDEKIEEYMENGEIFKGAILDAWASEALEKLNDSFDKKLREKMGKGTMRFSPGYGDVDIRKNKDIINFLKIKEIKVLQSGVMIPRKTTTCMVGWW</sequence>
<reference evidence="1 2" key="1">
    <citation type="submission" date="2014-02" db="EMBL/GenBank/DDBJ databases">
        <title>Diversity of Thermotogales isolates from hydrothermal vents.</title>
        <authorList>
            <person name="Haverkamp T.H.A."/>
            <person name="Lossouarn J."/>
            <person name="Geslin C."/>
            <person name="Nesbo C.L."/>
        </authorList>
    </citation>
    <scope>NUCLEOTIDE SEQUENCE [LARGE SCALE GENOMIC DNA]</scope>
    <source>
        <strain evidence="1 2">431</strain>
    </source>
</reference>
<dbReference type="Proteomes" id="UP000185490">
    <property type="component" value="Chromosome"/>
</dbReference>
<dbReference type="InterPro" id="IPR037010">
    <property type="entry name" value="VitB12-dep_Met_synth_activ_sf"/>
</dbReference>
<evidence type="ECO:0000313" key="1">
    <source>
        <dbReference type="EMBL" id="APT73737.1"/>
    </source>
</evidence>
<dbReference type="SUPFAM" id="SSF56507">
    <property type="entry name" value="Methionine synthase activation domain-like"/>
    <property type="match status" value="1"/>
</dbReference>
<accession>A0ABN4UW45</accession>
<protein>
    <submittedName>
        <fullName evidence="1">Methionine synthase</fullName>
    </submittedName>
</protein>
<keyword evidence="2" id="KW-1185">Reference proteome</keyword>
<dbReference type="EMBL" id="CP007389">
    <property type="protein sequence ID" value="APT73737.1"/>
    <property type="molecule type" value="Genomic_DNA"/>
</dbReference>
<dbReference type="RefSeq" id="WP_012056955.1">
    <property type="nucleotide sequence ID" value="NZ_CP007389.1"/>
</dbReference>
<organism evidence="1 2">
    <name type="scientific">Thermosipho melanesiensis</name>
    <dbReference type="NCBI Taxonomy" id="46541"/>
    <lineage>
        <taxon>Bacteria</taxon>
        <taxon>Thermotogati</taxon>
        <taxon>Thermotogota</taxon>
        <taxon>Thermotogae</taxon>
        <taxon>Thermotogales</taxon>
        <taxon>Fervidobacteriaceae</taxon>
        <taxon>Thermosipho</taxon>
    </lineage>
</organism>
<gene>
    <name evidence="1" type="ORF">BW47_03935</name>
</gene>
<dbReference type="Gene3D" id="3.40.109.40">
    <property type="match status" value="1"/>
</dbReference>